<evidence type="ECO:0000313" key="1">
    <source>
        <dbReference type="EMBL" id="MBC8547722.1"/>
    </source>
</evidence>
<organism evidence="1 2">
    <name type="scientific">Ligaoa zhengdingensis</name>
    <dbReference type="NCBI Taxonomy" id="2763658"/>
    <lineage>
        <taxon>Bacteria</taxon>
        <taxon>Bacillati</taxon>
        <taxon>Bacillota</taxon>
        <taxon>Clostridia</taxon>
        <taxon>Eubacteriales</taxon>
        <taxon>Oscillospiraceae</taxon>
        <taxon>Ligaoa</taxon>
    </lineage>
</organism>
<evidence type="ECO:0000313" key="2">
    <source>
        <dbReference type="Proteomes" id="UP000653127"/>
    </source>
</evidence>
<sequence>MTNYETLQKICGKTKENIDLLYSSGKLETLSKCITFADDLHKWVSYCDNLQGYILVKEAQTECINSIYMCAQGFYKEAITTMRQFLEHMLFAILLSTNDYRYKLWQVGRYDMSWTQIVDDQNGIFGTQFIRVYAEDLDEVRSVELLTIAKNVYRECSEYVHGNFEKLSTLPDNLLFDESAVERYIEYFSSIQYLICMALFIRFRHIFNKPEATAALESIISDNLGTLPEIQQLLSLGGVD</sequence>
<name>A0A926E1M7_9FIRM</name>
<proteinExistence type="predicted"/>
<gene>
    <name evidence="1" type="ORF">H8711_12420</name>
</gene>
<dbReference type="AlphaFoldDB" id="A0A926E1M7"/>
<reference evidence="1" key="1">
    <citation type="submission" date="2020-08" db="EMBL/GenBank/DDBJ databases">
        <title>Genome public.</title>
        <authorList>
            <person name="Liu C."/>
            <person name="Sun Q."/>
        </authorList>
    </citation>
    <scope>NUCLEOTIDE SEQUENCE</scope>
    <source>
        <strain evidence="1">NSJ-31</strain>
    </source>
</reference>
<accession>A0A926E1M7</accession>
<dbReference type="Proteomes" id="UP000653127">
    <property type="component" value="Unassembled WGS sequence"/>
</dbReference>
<dbReference type="RefSeq" id="WP_249283750.1">
    <property type="nucleotide sequence ID" value="NZ_JACRST010000034.1"/>
</dbReference>
<protein>
    <submittedName>
        <fullName evidence="1">Uncharacterized protein</fullName>
    </submittedName>
</protein>
<dbReference type="EMBL" id="JACRST010000034">
    <property type="protein sequence ID" value="MBC8547722.1"/>
    <property type="molecule type" value="Genomic_DNA"/>
</dbReference>
<comment type="caution">
    <text evidence="1">The sequence shown here is derived from an EMBL/GenBank/DDBJ whole genome shotgun (WGS) entry which is preliminary data.</text>
</comment>
<keyword evidence="2" id="KW-1185">Reference proteome</keyword>